<dbReference type="Pfam" id="PF07883">
    <property type="entry name" value="Cupin_2"/>
    <property type="match status" value="1"/>
</dbReference>
<dbReference type="Proteomes" id="UP000266292">
    <property type="component" value="Chromosome"/>
</dbReference>
<accession>A0A1X9YNV3</accession>
<dbReference type="InterPro" id="IPR014710">
    <property type="entry name" value="RmlC-like_jellyroll"/>
</dbReference>
<dbReference type="InterPro" id="IPR013096">
    <property type="entry name" value="Cupin_2"/>
</dbReference>
<dbReference type="STRING" id="709015.GCA_000472485_00674"/>
<dbReference type="KEGG" id="pact:CA264_03405"/>
<evidence type="ECO:0000313" key="2">
    <source>
        <dbReference type="EMBL" id="ARS34566.1"/>
    </source>
</evidence>
<gene>
    <name evidence="2" type="ORF">CA264_03405</name>
</gene>
<name>A0A1X9YNV3_9BACT</name>
<reference evidence="3" key="1">
    <citation type="submission" date="2017-05" db="EMBL/GenBank/DDBJ databases">
        <authorList>
            <person name="Ray J."/>
            <person name="Price M."/>
            <person name="Deutschbauer A."/>
        </authorList>
    </citation>
    <scope>NUCLEOTIDE SEQUENCE [LARGE SCALE GENOMIC DNA]</scope>
    <source>
        <strain evidence="3">DSM 19842</strain>
    </source>
</reference>
<evidence type="ECO:0000313" key="3">
    <source>
        <dbReference type="Proteomes" id="UP000266292"/>
    </source>
</evidence>
<dbReference type="InterPro" id="IPR011051">
    <property type="entry name" value="RmlC_Cupin_sf"/>
</dbReference>
<dbReference type="Gene3D" id="2.60.120.10">
    <property type="entry name" value="Jelly Rolls"/>
    <property type="match status" value="1"/>
</dbReference>
<dbReference type="SUPFAM" id="SSF51182">
    <property type="entry name" value="RmlC-like cupins"/>
    <property type="match status" value="1"/>
</dbReference>
<dbReference type="AlphaFoldDB" id="A0A1X9YNV3"/>
<evidence type="ECO:0000259" key="1">
    <source>
        <dbReference type="Pfam" id="PF07883"/>
    </source>
</evidence>
<organism evidence="2 3">
    <name type="scientific">Pontibacter actiniarum</name>
    <dbReference type="NCBI Taxonomy" id="323450"/>
    <lineage>
        <taxon>Bacteria</taxon>
        <taxon>Pseudomonadati</taxon>
        <taxon>Bacteroidota</taxon>
        <taxon>Cytophagia</taxon>
        <taxon>Cytophagales</taxon>
        <taxon>Hymenobacteraceae</taxon>
        <taxon>Pontibacter</taxon>
    </lineage>
</organism>
<keyword evidence="3" id="KW-1185">Reference proteome</keyword>
<protein>
    <recommendedName>
        <fullName evidence="1">Cupin type-2 domain-containing protein</fullName>
    </recommendedName>
</protein>
<dbReference type="RefSeq" id="WP_025604606.1">
    <property type="nucleotide sequence ID" value="NZ_CP021235.1"/>
</dbReference>
<proteinExistence type="predicted"/>
<sequence>MSPIREFIASGVLELYVLGAATPEEVREVERMAAAHPEVRQELNAASQALGDYALAHAVEPRNTVKALVLATIDYMERMKHGELPASPPRITSASRPEDFEPWLSRQDMELPVDADSVYAKIIGYTPAATTAIAWIRSASDFEVHHEEHESFLIVEGTCNMILGEKKYPLAAGDYFAVPLHTPHRVEVTSAAPCKAVMQRISIS</sequence>
<dbReference type="EMBL" id="CP021235">
    <property type="protein sequence ID" value="ARS34566.1"/>
    <property type="molecule type" value="Genomic_DNA"/>
</dbReference>
<dbReference type="OrthoDB" id="3395710at2"/>
<feature type="domain" description="Cupin type-2" evidence="1">
    <location>
        <begin position="143"/>
        <end position="198"/>
    </location>
</feature>
<dbReference type="Gene3D" id="1.10.10.1320">
    <property type="entry name" value="Anti-sigma factor, zinc-finger domain"/>
    <property type="match status" value="1"/>
</dbReference>
<dbReference type="InterPro" id="IPR041916">
    <property type="entry name" value="Anti_sigma_zinc_sf"/>
</dbReference>